<evidence type="ECO:0000256" key="6">
    <source>
        <dbReference type="ARBA" id="ARBA00022692"/>
    </source>
</evidence>
<comment type="caution">
    <text evidence="11">The sequence shown here is derived from an EMBL/GenBank/DDBJ whole genome shotgun (WGS) entry which is preliminary data.</text>
</comment>
<feature type="transmembrane region" description="Helical" evidence="9">
    <location>
        <begin position="50"/>
        <end position="67"/>
    </location>
</feature>
<dbReference type="PANTHER" id="PTHR30009:SF20">
    <property type="entry name" value="PTS SYSTEM GLUCOSE-SPECIFIC EIICB COMPONENT-RELATED"/>
    <property type="match status" value="1"/>
</dbReference>
<evidence type="ECO:0000259" key="10">
    <source>
        <dbReference type="PROSITE" id="PS51103"/>
    </source>
</evidence>
<evidence type="ECO:0000256" key="7">
    <source>
        <dbReference type="ARBA" id="ARBA00022989"/>
    </source>
</evidence>
<feature type="transmembrane region" description="Helical" evidence="9">
    <location>
        <begin position="149"/>
        <end position="172"/>
    </location>
</feature>
<evidence type="ECO:0000313" key="11">
    <source>
        <dbReference type="EMBL" id="TDW16454.1"/>
    </source>
</evidence>
<gene>
    <name evidence="11" type="ORF">EDD63_12311</name>
</gene>
<protein>
    <submittedName>
        <fullName evidence="11">Phosphotransferase system EIIC protein</fullName>
    </submittedName>
</protein>
<keyword evidence="11" id="KW-0808">Transferase</keyword>
<keyword evidence="5" id="KW-0598">Phosphotransferase system</keyword>
<dbReference type="GO" id="GO:0008982">
    <property type="term" value="F:protein-N(PI)-phosphohistidine-sugar phosphotransferase activity"/>
    <property type="evidence" value="ECO:0007669"/>
    <property type="project" value="InterPro"/>
</dbReference>
<feature type="transmembrane region" description="Helical" evidence="9">
    <location>
        <begin position="12"/>
        <end position="30"/>
    </location>
</feature>
<comment type="subcellular location">
    <subcellularLocation>
        <location evidence="1">Cell membrane</location>
        <topology evidence="1">Multi-pass membrane protein</topology>
    </subcellularLocation>
</comment>
<dbReference type="PROSITE" id="PS51103">
    <property type="entry name" value="PTS_EIIC_TYPE_1"/>
    <property type="match status" value="1"/>
</dbReference>
<feature type="transmembrane region" description="Helical" evidence="9">
    <location>
        <begin position="223"/>
        <end position="239"/>
    </location>
</feature>
<dbReference type="InterPro" id="IPR003352">
    <property type="entry name" value="PTS_EIIC"/>
</dbReference>
<evidence type="ECO:0000256" key="1">
    <source>
        <dbReference type="ARBA" id="ARBA00004651"/>
    </source>
</evidence>
<dbReference type="EMBL" id="SODD01000023">
    <property type="protein sequence ID" value="TDW16454.1"/>
    <property type="molecule type" value="Genomic_DNA"/>
</dbReference>
<evidence type="ECO:0000256" key="8">
    <source>
        <dbReference type="ARBA" id="ARBA00023136"/>
    </source>
</evidence>
<feature type="domain" description="PTS EIIC type-1" evidence="10">
    <location>
        <begin position="1"/>
        <end position="421"/>
    </location>
</feature>
<dbReference type="OrthoDB" id="9764327at2"/>
<keyword evidence="6 9" id="KW-0812">Transmembrane</keyword>
<reference evidence="11 12" key="1">
    <citation type="submission" date="2019-03" db="EMBL/GenBank/DDBJ databases">
        <title>Genomic Encyclopedia of Type Strains, Phase IV (KMG-IV): sequencing the most valuable type-strain genomes for metagenomic binning, comparative biology and taxonomic classification.</title>
        <authorList>
            <person name="Goeker M."/>
        </authorList>
    </citation>
    <scope>NUCLEOTIDE SEQUENCE [LARGE SCALE GENOMIC DNA]</scope>
    <source>
        <strain evidence="11 12">DSM 28867</strain>
    </source>
</reference>
<dbReference type="RefSeq" id="WP_134169865.1">
    <property type="nucleotide sequence ID" value="NZ_SODD01000023.1"/>
</dbReference>
<dbReference type="SUPFAM" id="SSF55604">
    <property type="entry name" value="Glucose permease domain IIB"/>
    <property type="match status" value="1"/>
</dbReference>
<feature type="transmembrane region" description="Helical" evidence="9">
    <location>
        <begin position="74"/>
        <end position="90"/>
    </location>
</feature>
<evidence type="ECO:0000256" key="2">
    <source>
        <dbReference type="ARBA" id="ARBA00022448"/>
    </source>
</evidence>
<keyword evidence="12" id="KW-1185">Reference proteome</keyword>
<evidence type="ECO:0000313" key="12">
    <source>
        <dbReference type="Proteomes" id="UP000294743"/>
    </source>
</evidence>
<evidence type="ECO:0000256" key="3">
    <source>
        <dbReference type="ARBA" id="ARBA00022475"/>
    </source>
</evidence>
<name>A0A4V3G6Y1_9FIRM</name>
<dbReference type="GO" id="GO:0090563">
    <property type="term" value="F:protein-phosphocysteine-sugar phosphotransferase activity"/>
    <property type="evidence" value="ECO:0007669"/>
    <property type="project" value="TreeGrafter"/>
</dbReference>
<dbReference type="Proteomes" id="UP000294743">
    <property type="component" value="Unassembled WGS sequence"/>
</dbReference>
<dbReference type="GO" id="GO:0009401">
    <property type="term" value="P:phosphoenolpyruvate-dependent sugar phosphotransferase system"/>
    <property type="evidence" value="ECO:0007669"/>
    <property type="project" value="UniProtKB-KW"/>
</dbReference>
<dbReference type="InterPro" id="IPR036878">
    <property type="entry name" value="Glu_permease_IIB"/>
</dbReference>
<dbReference type="InterPro" id="IPR013013">
    <property type="entry name" value="PTS_EIIC_1"/>
</dbReference>
<accession>A0A4V3G6Y1</accession>
<feature type="transmembrane region" description="Helical" evidence="9">
    <location>
        <begin position="251"/>
        <end position="271"/>
    </location>
</feature>
<sequence>MEFVKKYTKSLLYPTLFVPILYGLYVFGDFINTSFSFHVGRMFMETYRAYIQYLPLLYAASFAMFFAKRKDGTSVLSGMIGYVVLIHIASNETLAKALEGCSFVLQFDYTSIQNGCMGIMCGLLGASIYNRFYNVQLPSGLAFFSGKRLVPIITGLVMIIIGSLLIIIWPFMYRAVAWLLQVRNIETIGPIVYMWLQVLLSFIGISSLELLQEHAIFFTNQTILMQIVIPLVLILLYNSKHKAALKEWRLVFLLVGIGAMIQGDPLVFQFLLFTFNPLYMLLFYVLQSILWIWEIISQPNMVSMLIGGSFLCVISFYLARNHIDDLIHKGQRIQLDEKQVAQFIHVVGGIENIITLHILEEKLYITLEEEMLIRKNEIEKLPKSIQVEIHDNEMIVQGVAPKALYDALDAYITQANASLLI</sequence>
<evidence type="ECO:0000256" key="4">
    <source>
        <dbReference type="ARBA" id="ARBA00022597"/>
    </source>
</evidence>
<dbReference type="PANTHER" id="PTHR30009">
    <property type="entry name" value="CYTOCHROME C-TYPE SYNTHESIS PROTEIN AND PTS TRANSMEMBRANE COMPONENT"/>
    <property type="match status" value="1"/>
</dbReference>
<keyword evidence="4" id="KW-0762">Sugar transport</keyword>
<feature type="transmembrane region" description="Helical" evidence="9">
    <location>
        <begin position="192"/>
        <end position="211"/>
    </location>
</feature>
<feature type="transmembrane region" description="Helical" evidence="9">
    <location>
        <begin position="278"/>
        <end position="296"/>
    </location>
</feature>
<feature type="transmembrane region" description="Helical" evidence="9">
    <location>
        <begin position="110"/>
        <end position="129"/>
    </location>
</feature>
<evidence type="ECO:0000256" key="9">
    <source>
        <dbReference type="SAM" id="Phobius"/>
    </source>
</evidence>
<keyword evidence="3" id="KW-1003">Cell membrane</keyword>
<organism evidence="11 12">
    <name type="scientific">Breznakia blatticola</name>
    <dbReference type="NCBI Taxonomy" id="1754012"/>
    <lineage>
        <taxon>Bacteria</taxon>
        <taxon>Bacillati</taxon>
        <taxon>Bacillota</taxon>
        <taxon>Erysipelotrichia</taxon>
        <taxon>Erysipelotrichales</taxon>
        <taxon>Erysipelotrichaceae</taxon>
        <taxon>Breznakia</taxon>
    </lineage>
</organism>
<keyword evidence="8 9" id="KW-0472">Membrane</keyword>
<feature type="transmembrane region" description="Helical" evidence="9">
    <location>
        <begin position="302"/>
        <end position="319"/>
    </location>
</feature>
<dbReference type="AlphaFoldDB" id="A0A4V3G6Y1"/>
<dbReference type="GO" id="GO:0005886">
    <property type="term" value="C:plasma membrane"/>
    <property type="evidence" value="ECO:0007669"/>
    <property type="project" value="UniProtKB-SubCell"/>
</dbReference>
<keyword evidence="7 9" id="KW-1133">Transmembrane helix</keyword>
<dbReference type="Pfam" id="PF02378">
    <property type="entry name" value="PTS_EIIC"/>
    <property type="match status" value="1"/>
</dbReference>
<proteinExistence type="predicted"/>
<dbReference type="InterPro" id="IPR050429">
    <property type="entry name" value="PTS_Glucose_EIICBA"/>
</dbReference>
<evidence type="ECO:0000256" key="5">
    <source>
        <dbReference type="ARBA" id="ARBA00022683"/>
    </source>
</evidence>
<keyword evidence="2" id="KW-0813">Transport</keyword>